<dbReference type="Pfam" id="PF01555">
    <property type="entry name" value="N6_N4_Mtase"/>
    <property type="match status" value="2"/>
</dbReference>
<evidence type="ECO:0000256" key="5">
    <source>
        <dbReference type="ARBA" id="ARBA00022747"/>
    </source>
</evidence>
<dbReference type="GO" id="GO:0032259">
    <property type="term" value="P:methylation"/>
    <property type="evidence" value="ECO:0007669"/>
    <property type="project" value="UniProtKB-KW"/>
</dbReference>
<evidence type="ECO:0000256" key="1">
    <source>
        <dbReference type="ARBA" id="ARBA00010203"/>
    </source>
</evidence>
<sequence length="289" mass="32920">MNTQESVGKYDPRNTLNDLTGKEWLKLTSSFWISEKCSLDKDALKHPAPFLVKDIQKLISLFTKKHMKVLDPFCGSGTTLLAASLLERQSIGYDLSLEYRDLALQRLQKIKANHCSYEIGDNKKLLQTLDEQSIDYIVTSPPYFNILKNNSKGLRADKSHKGFRNGARDGVVAYNVDSKENLENCEDYESFLKALSEVFNGCKRVLKNKKYLSIVISDFTINKQEVNVTGNIIAMMIDIGFKFVGNVALLQNNKPLYPFGYPYAYKINHHNQNILNFMKENKSPINSVD</sequence>
<dbReference type="GO" id="GO:0009307">
    <property type="term" value="P:DNA restriction-modification system"/>
    <property type="evidence" value="ECO:0007669"/>
    <property type="project" value="UniProtKB-KW"/>
</dbReference>
<feature type="domain" description="DNA methylase N-4/N-6" evidence="9">
    <location>
        <begin position="134"/>
        <end position="282"/>
    </location>
</feature>
<dbReference type="GO" id="GO:0003677">
    <property type="term" value="F:DNA binding"/>
    <property type="evidence" value="ECO:0007669"/>
    <property type="project" value="UniProtKB-KW"/>
</dbReference>
<keyword evidence="2 10" id="KW-0489">Methyltransferase</keyword>
<evidence type="ECO:0000256" key="6">
    <source>
        <dbReference type="ARBA" id="ARBA00023125"/>
    </source>
</evidence>
<accession>A0A4U8U8L6</accession>
<dbReference type="InterPro" id="IPR029063">
    <property type="entry name" value="SAM-dependent_MTases_sf"/>
</dbReference>
<evidence type="ECO:0000256" key="7">
    <source>
        <dbReference type="ARBA" id="ARBA00049120"/>
    </source>
</evidence>
<evidence type="ECO:0000256" key="4">
    <source>
        <dbReference type="ARBA" id="ARBA00022691"/>
    </source>
</evidence>
<dbReference type="InterPro" id="IPR002941">
    <property type="entry name" value="DNA_methylase_N4/N6"/>
</dbReference>
<evidence type="ECO:0000259" key="9">
    <source>
        <dbReference type="Pfam" id="PF01555"/>
    </source>
</evidence>
<dbReference type="Proteomes" id="UP000029857">
    <property type="component" value="Unassembled WGS sequence"/>
</dbReference>
<evidence type="ECO:0000256" key="8">
    <source>
        <dbReference type="RuleBase" id="RU362026"/>
    </source>
</evidence>
<dbReference type="AlphaFoldDB" id="A0A4U8U8L6"/>
<dbReference type="InterPro" id="IPR017985">
    <property type="entry name" value="MeTrfase_CN4_CS"/>
</dbReference>
<organism evidence="10 11">
    <name type="scientific">Helicobacter bilis</name>
    <dbReference type="NCBI Taxonomy" id="37372"/>
    <lineage>
        <taxon>Bacteria</taxon>
        <taxon>Pseudomonadati</taxon>
        <taxon>Campylobacterota</taxon>
        <taxon>Epsilonproteobacteria</taxon>
        <taxon>Campylobacterales</taxon>
        <taxon>Helicobacteraceae</taxon>
        <taxon>Helicobacter</taxon>
    </lineage>
</organism>
<proteinExistence type="inferred from homology"/>
<dbReference type="GO" id="GO:0008170">
    <property type="term" value="F:N-methyltransferase activity"/>
    <property type="evidence" value="ECO:0007669"/>
    <property type="project" value="InterPro"/>
</dbReference>
<dbReference type="PRINTS" id="PR00508">
    <property type="entry name" value="S21N4MTFRASE"/>
</dbReference>
<evidence type="ECO:0000313" key="10">
    <source>
        <dbReference type="EMBL" id="TLE09690.1"/>
    </source>
</evidence>
<reference evidence="10 11" key="1">
    <citation type="journal article" date="2014" name="Genome Announc.">
        <title>Draft genome sequences of eight enterohepatic helicobacter species isolated from both laboratory and wild rodents.</title>
        <authorList>
            <person name="Sheh A."/>
            <person name="Shen Z."/>
            <person name="Fox J.G."/>
        </authorList>
    </citation>
    <scope>NUCLEOTIDE SEQUENCE [LARGE SCALE GENOMIC DNA]</scope>
    <source>
        <strain evidence="10 11">ATCC 49320</strain>
    </source>
</reference>
<protein>
    <recommendedName>
        <fullName evidence="8">Methyltransferase</fullName>
        <ecNumber evidence="8">2.1.1.-</ecNumber>
    </recommendedName>
</protein>
<evidence type="ECO:0000256" key="2">
    <source>
        <dbReference type="ARBA" id="ARBA00022603"/>
    </source>
</evidence>
<dbReference type="SUPFAM" id="SSF53335">
    <property type="entry name" value="S-adenosyl-L-methionine-dependent methyltransferases"/>
    <property type="match status" value="2"/>
</dbReference>
<dbReference type="PANTHER" id="PTHR13370">
    <property type="entry name" value="RNA METHYLASE-RELATED"/>
    <property type="match status" value="1"/>
</dbReference>
<evidence type="ECO:0000256" key="3">
    <source>
        <dbReference type="ARBA" id="ARBA00022679"/>
    </source>
</evidence>
<dbReference type="CDD" id="cd02440">
    <property type="entry name" value="AdoMet_MTases"/>
    <property type="match status" value="1"/>
</dbReference>
<dbReference type="Gene3D" id="3.40.50.150">
    <property type="entry name" value="Vaccinia Virus protein VP39"/>
    <property type="match status" value="2"/>
</dbReference>
<dbReference type="GO" id="GO:0015667">
    <property type="term" value="F:site-specific DNA-methyltransferase (cytosine-N4-specific) activity"/>
    <property type="evidence" value="ECO:0007669"/>
    <property type="project" value="UniProtKB-EC"/>
</dbReference>
<keyword evidence="4" id="KW-0949">S-adenosyl-L-methionine</keyword>
<comment type="catalytic activity">
    <reaction evidence="7">
        <text>a 2'-deoxycytidine in DNA + S-adenosyl-L-methionine = an N(4)-methyl-2'-deoxycytidine in DNA + S-adenosyl-L-homocysteine + H(+)</text>
        <dbReference type="Rhea" id="RHEA:16857"/>
        <dbReference type="Rhea" id="RHEA-COMP:11369"/>
        <dbReference type="Rhea" id="RHEA-COMP:13674"/>
        <dbReference type="ChEBI" id="CHEBI:15378"/>
        <dbReference type="ChEBI" id="CHEBI:57856"/>
        <dbReference type="ChEBI" id="CHEBI:59789"/>
        <dbReference type="ChEBI" id="CHEBI:85452"/>
        <dbReference type="ChEBI" id="CHEBI:137933"/>
        <dbReference type="EC" id="2.1.1.113"/>
    </reaction>
</comment>
<keyword evidence="6" id="KW-0238">DNA-binding</keyword>
<dbReference type="EC" id="2.1.1.-" evidence="8"/>
<name>A0A4U8U8L6_9HELI</name>
<comment type="similarity">
    <text evidence="1">Belongs to the N(4)/N(6)-methyltransferase family. N(4) subfamily.</text>
</comment>
<gene>
    <name evidence="10" type="ORF">LS79_007355</name>
</gene>
<keyword evidence="5" id="KW-0680">Restriction system</keyword>
<comment type="caution">
    <text evidence="10">The sequence shown here is derived from an EMBL/GenBank/DDBJ whole genome shotgun (WGS) entry which is preliminary data.</text>
</comment>
<keyword evidence="3 10" id="KW-0808">Transferase</keyword>
<dbReference type="PROSITE" id="PS00093">
    <property type="entry name" value="N4_MTASE"/>
    <property type="match status" value="1"/>
</dbReference>
<dbReference type="PANTHER" id="PTHR13370:SF24">
    <property type="entry name" value="TYPE III RESTRICTION-MODIFICATION ENZYME STYLTI MOD SUBUNIT"/>
    <property type="match status" value="1"/>
</dbReference>
<dbReference type="InterPro" id="IPR001091">
    <property type="entry name" value="RM_Methyltransferase"/>
</dbReference>
<feature type="domain" description="DNA methylase N-4/N-6" evidence="9">
    <location>
        <begin position="21"/>
        <end position="103"/>
    </location>
</feature>
<dbReference type="RefSeq" id="WP_034580120.1">
    <property type="nucleotide sequence ID" value="NZ_CAMCCI010000168.1"/>
</dbReference>
<dbReference type="GO" id="GO:0005737">
    <property type="term" value="C:cytoplasm"/>
    <property type="evidence" value="ECO:0007669"/>
    <property type="project" value="TreeGrafter"/>
</dbReference>
<evidence type="ECO:0000313" key="11">
    <source>
        <dbReference type="Proteomes" id="UP000029857"/>
    </source>
</evidence>
<dbReference type="EMBL" id="JRPJ02000026">
    <property type="protein sequence ID" value="TLE09690.1"/>
    <property type="molecule type" value="Genomic_DNA"/>
</dbReference>